<dbReference type="EMBL" id="VSSQ01009758">
    <property type="protein sequence ID" value="MPM42512.1"/>
    <property type="molecule type" value="Genomic_DNA"/>
</dbReference>
<keyword evidence="2" id="KW-0378">Hydrolase</keyword>
<dbReference type="GO" id="GO:0008782">
    <property type="term" value="F:adenosylhomocysteine nucleosidase activity"/>
    <property type="evidence" value="ECO:0007669"/>
    <property type="project" value="TreeGrafter"/>
</dbReference>
<dbReference type="GO" id="GO:0005829">
    <property type="term" value="C:cytosol"/>
    <property type="evidence" value="ECO:0007669"/>
    <property type="project" value="TreeGrafter"/>
</dbReference>
<feature type="domain" description="Nucleoside phosphorylase" evidence="1">
    <location>
        <begin position="39"/>
        <end position="227"/>
    </location>
</feature>
<comment type="caution">
    <text evidence="2">The sequence shown here is derived from an EMBL/GenBank/DDBJ whole genome shotgun (WGS) entry which is preliminary data.</text>
</comment>
<dbReference type="AlphaFoldDB" id="A0A644ZNU4"/>
<dbReference type="EC" id="3.2.2.26" evidence="2"/>
<dbReference type="InterPro" id="IPR035994">
    <property type="entry name" value="Nucleoside_phosphorylase_sf"/>
</dbReference>
<dbReference type="Pfam" id="PF01048">
    <property type="entry name" value="PNP_UDP_1"/>
    <property type="match status" value="1"/>
</dbReference>
<dbReference type="GO" id="GO:0008930">
    <property type="term" value="F:methylthioadenosine nucleosidase activity"/>
    <property type="evidence" value="ECO:0007669"/>
    <property type="project" value="TreeGrafter"/>
</dbReference>
<evidence type="ECO:0000313" key="2">
    <source>
        <dbReference type="EMBL" id="MPM42512.1"/>
    </source>
</evidence>
<name>A0A644ZNU4_9ZZZZ</name>
<dbReference type="InterPro" id="IPR019963">
    <property type="entry name" value="FL_hydrolase_MqnB"/>
</dbReference>
<dbReference type="CDD" id="cd17766">
    <property type="entry name" value="futalosine_nucleosidase_MqnB"/>
    <property type="match status" value="1"/>
</dbReference>
<dbReference type="InterPro" id="IPR000845">
    <property type="entry name" value="Nucleoside_phosphorylase_d"/>
</dbReference>
<keyword evidence="2" id="KW-0326">Glycosidase</keyword>
<protein>
    <submittedName>
        <fullName evidence="2">Futalosine hydrolase</fullName>
        <ecNumber evidence="2">3.2.2.26</ecNumber>
    </submittedName>
</protein>
<dbReference type="Gene3D" id="3.40.50.1580">
    <property type="entry name" value="Nucleoside phosphorylase domain"/>
    <property type="match status" value="1"/>
</dbReference>
<dbReference type="HAMAP" id="MF_00991">
    <property type="entry name" value="MqnB"/>
    <property type="match status" value="1"/>
</dbReference>
<dbReference type="GO" id="GO:0009234">
    <property type="term" value="P:menaquinone biosynthetic process"/>
    <property type="evidence" value="ECO:0007669"/>
    <property type="project" value="InterPro"/>
</dbReference>
<organism evidence="2">
    <name type="scientific">bioreactor metagenome</name>
    <dbReference type="NCBI Taxonomy" id="1076179"/>
    <lineage>
        <taxon>unclassified sequences</taxon>
        <taxon>metagenomes</taxon>
        <taxon>ecological metagenomes</taxon>
    </lineage>
</organism>
<reference evidence="2" key="1">
    <citation type="submission" date="2019-08" db="EMBL/GenBank/DDBJ databases">
        <authorList>
            <person name="Kucharzyk K."/>
            <person name="Murdoch R.W."/>
            <person name="Higgins S."/>
            <person name="Loffler F."/>
        </authorList>
    </citation>
    <scope>NUCLEOTIDE SEQUENCE</scope>
</reference>
<evidence type="ECO:0000259" key="1">
    <source>
        <dbReference type="Pfam" id="PF01048"/>
    </source>
</evidence>
<dbReference type="SUPFAM" id="SSF53167">
    <property type="entry name" value="Purine and uridine phosphorylases"/>
    <property type="match status" value="1"/>
</dbReference>
<dbReference type="PANTHER" id="PTHR46832:SF2">
    <property type="entry name" value="FUTALOSINE HYDROLASE"/>
    <property type="match status" value="1"/>
</dbReference>
<dbReference type="PANTHER" id="PTHR46832">
    <property type="entry name" value="5'-METHYLTHIOADENOSINE/S-ADENOSYLHOMOCYSTEINE NUCLEOSIDASE"/>
    <property type="match status" value="1"/>
</dbReference>
<dbReference type="GO" id="GO:0009116">
    <property type="term" value="P:nucleoside metabolic process"/>
    <property type="evidence" value="ECO:0007669"/>
    <property type="project" value="InterPro"/>
</dbReference>
<sequence>MGKARILITSAEEEEIITAKQAFNSLTKEEQELLEVEYMLTGIGTTSTSYRLTKQLCSTETPYDLVVNTGIAGSFSEEFPIGAVARIDKEYFGDLGFETFSGFQTLFEYQILDADTFPFKGGALNAPLLGDRLENALSHIKKASSVTVQTVSGLPEKTDRLRMGFSPQIESMEGAAFFYICLLERVPFIELRSVSNEVGERDRTKWNIPLALENLKKETANLLKALISQ</sequence>
<dbReference type="GO" id="GO:0019284">
    <property type="term" value="P:L-methionine salvage from S-adenosylmethionine"/>
    <property type="evidence" value="ECO:0007669"/>
    <property type="project" value="TreeGrafter"/>
</dbReference>
<accession>A0A644ZNU4</accession>
<dbReference type="NCBIfam" id="TIGR03664">
    <property type="entry name" value="fut_nucase"/>
    <property type="match status" value="1"/>
</dbReference>
<gene>
    <name evidence="2" type="primary">mqnB_4</name>
    <name evidence="2" type="ORF">SDC9_89177</name>
</gene>
<proteinExistence type="inferred from homology"/>